<reference evidence="1 2" key="1">
    <citation type="journal article" date="2019" name="Int. J. Syst. Evol. Microbiol.">
        <title>The Global Catalogue of Microorganisms (GCM) 10K type strain sequencing project: providing services to taxonomists for standard genome sequencing and annotation.</title>
        <authorList>
            <consortium name="The Broad Institute Genomics Platform"/>
            <consortium name="The Broad Institute Genome Sequencing Center for Infectious Disease"/>
            <person name="Wu L."/>
            <person name="Ma J."/>
        </authorList>
    </citation>
    <scope>NUCLEOTIDE SEQUENCE [LARGE SCALE GENOMIC DNA]</scope>
    <source>
        <strain evidence="1 2">JCM 16022</strain>
    </source>
</reference>
<protein>
    <submittedName>
        <fullName evidence="1">Uncharacterized protein</fullName>
    </submittedName>
</protein>
<proteinExistence type="predicted"/>
<sequence length="101" mass="11552">MRQRFVVMPFGFHLVRVAHENSDVDKKLLLRMLVATNPDASADHIVAVFEHLGPDYNKIRQTGKELKFNRDDTHDRLLRILDTANRVTCGYPKGLYSATVS</sequence>
<name>A0ABN2Z1L9_9ACTN</name>
<comment type="caution">
    <text evidence="1">The sequence shown here is derived from an EMBL/GenBank/DDBJ whole genome shotgun (WGS) entry which is preliminary data.</text>
</comment>
<organism evidence="1 2">
    <name type="scientific">Nocardioides koreensis</name>
    <dbReference type="NCBI Taxonomy" id="433651"/>
    <lineage>
        <taxon>Bacteria</taxon>
        <taxon>Bacillati</taxon>
        <taxon>Actinomycetota</taxon>
        <taxon>Actinomycetes</taxon>
        <taxon>Propionibacteriales</taxon>
        <taxon>Nocardioidaceae</taxon>
        <taxon>Nocardioides</taxon>
    </lineage>
</organism>
<evidence type="ECO:0000313" key="2">
    <source>
        <dbReference type="Proteomes" id="UP001501771"/>
    </source>
</evidence>
<dbReference type="Proteomes" id="UP001501771">
    <property type="component" value="Unassembled WGS sequence"/>
</dbReference>
<evidence type="ECO:0000313" key="1">
    <source>
        <dbReference type="EMBL" id="GAA2135425.1"/>
    </source>
</evidence>
<dbReference type="EMBL" id="BAAAQR010000001">
    <property type="protein sequence ID" value="GAA2135425.1"/>
    <property type="molecule type" value="Genomic_DNA"/>
</dbReference>
<gene>
    <name evidence="1" type="ORF">GCM10009844_00680</name>
</gene>
<keyword evidence="2" id="KW-1185">Reference proteome</keyword>
<accession>A0ABN2Z1L9</accession>